<sequence length="222" mass="24852">MILQLNDIDKYYMNGRKRHQIFNNLQLEVKGGQLIALRGRSGSGKSTLLKIMAGLDSDYAGNYFINKELLAKDRTKLALFRLKHVGLVTQGYELLEDYTCFDNIALPLRLLRFSKADIKALVQEKLQQLAIEALADKYPHQLSGGQKQLVALARALVKAPQLLLADEPTGALDIEAEQEVLQAIRACQTEDMIVLMATHSDEVAAQCDAIYHIEDLCLRQAK</sequence>
<comment type="caution">
    <text evidence="4">The sequence shown here is derived from an EMBL/GenBank/DDBJ whole genome shotgun (WGS) entry which is preliminary data.</text>
</comment>
<dbReference type="Pfam" id="PF00005">
    <property type="entry name" value="ABC_tran"/>
    <property type="match status" value="1"/>
</dbReference>
<keyword evidence="2 4" id="KW-0067">ATP-binding</keyword>
<dbReference type="PANTHER" id="PTHR24220">
    <property type="entry name" value="IMPORT ATP-BINDING PROTEIN"/>
    <property type="match status" value="1"/>
</dbReference>
<dbReference type="InterPro" id="IPR027417">
    <property type="entry name" value="P-loop_NTPase"/>
</dbReference>
<dbReference type="GO" id="GO:0005886">
    <property type="term" value="C:plasma membrane"/>
    <property type="evidence" value="ECO:0007669"/>
    <property type="project" value="TreeGrafter"/>
</dbReference>
<evidence type="ECO:0000256" key="1">
    <source>
        <dbReference type="ARBA" id="ARBA00022741"/>
    </source>
</evidence>
<reference evidence="4 5" key="1">
    <citation type="submission" date="2013-11" db="EMBL/GenBank/DDBJ databases">
        <authorList>
            <person name="da Piedade I."/>
            <person name="Tang M.H.E."/>
            <person name="Bojesen A.M."/>
        </authorList>
    </citation>
    <scope>NUCLEOTIDE SEQUENCE [LARGE SCALE GENOMIC DNA]</scope>
    <source>
        <strain evidence="4 5">Sz4is</strain>
    </source>
</reference>
<dbReference type="AlphaFoldDB" id="A0AAW3GNG3"/>
<dbReference type="PROSITE" id="PS50893">
    <property type="entry name" value="ABC_TRANSPORTER_2"/>
    <property type="match status" value="1"/>
</dbReference>
<keyword evidence="1" id="KW-0547">Nucleotide-binding</keyword>
<evidence type="ECO:0000313" key="4">
    <source>
        <dbReference type="EMBL" id="KIS18743.1"/>
    </source>
</evidence>
<dbReference type="InterPro" id="IPR003439">
    <property type="entry name" value="ABC_transporter-like_ATP-bd"/>
</dbReference>
<dbReference type="SMART" id="SM00382">
    <property type="entry name" value="AAA"/>
    <property type="match status" value="1"/>
</dbReference>
<feature type="domain" description="ABC transporter" evidence="3">
    <location>
        <begin position="3"/>
        <end position="221"/>
    </location>
</feature>
<protein>
    <submittedName>
        <fullName evidence="4">ABC transporter ATP-binding protein</fullName>
    </submittedName>
</protein>
<evidence type="ECO:0000259" key="3">
    <source>
        <dbReference type="PROSITE" id="PS50893"/>
    </source>
</evidence>
<name>A0AAW3GNG3_STRSZ</name>
<dbReference type="SUPFAM" id="SSF52540">
    <property type="entry name" value="P-loop containing nucleoside triphosphate hydrolases"/>
    <property type="match status" value="1"/>
</dbReference>
<dbReference type="InterPro" id="IPR015854">
    <property type="entry name" value="ABC_transpr_LolD-like"/>
</dbReference>
<dbReference type="GO" id="GO:0005524">
    <property type="term" value="F:ATP binding"/>
    <property type="evidence" value="ECO:0007669"/>
    <property type="project" value="UniProtKB-KW"/>
</dbReference>
<organism evidence="4 5">
    <name type="scientific">Streptococcus equi subsp. zooepidemicus Sz4is</name>
    <dbReference type="NCBI Taxonomy" id="1381082"/>
    <lineage>
        <taxon>Bacteria</taxon>
        <taxon>Bacillati</taxon>
        <taxon>Bacillota</taxon>
        <taxon>Bacilli</taxon>
        <taxon>Lactobacillales</taxon>
        <taxon>Streptococcaceae</taxon>
        <taxon>Streptococcus</taxon>
    </lineage>
</organism>
<dbReference type="InterPro" id="IPR003593">
    <property type="entry name" value="AAA+_ATPase"/>
</dbReference>
<evidence type="ECO:0000256" key="2">
    <source>
        <dbReference type="ARBA" id="ARBA00022840"/>
    </source>
</evidence>
<dbReference type="Gene3D" id="3.40.50.300">
    <property type="entry name" value="P-loop containing nucleotide triphosphate hydrolases"/>
    <property type="match status" value="1"/>
</dbReference>
<dbReference type="EMBL" id="JAUE01000021">
    <property type="protein sequence ID" value="KIS18743.1"/>
    <property type="molecule type" value="Genomic_DNA"/>
</dbReference>
<dbReference type="PROSITE" id="PS00211">
    <property type="entry name" value="ABC_TRANSPORTER_1"/>
    <property type="match status" value="1"/>
</dbReference>
<accession>A0AAW3GNG3</accession>
<gene>
    <name evidence="4" type="ORF">AT55_01515</name>
</gene>
<dbReference type="GO" id="GO:0022857">
    <property type="term" value="F:transmembrane transporter activity"/>
    <property type="evidence" value="ECO:0007669"/>
    <property type="project" value="TreeGrafter"/>
</dbReference>
<dbReference type="Proteomes" id="UP000032278">
    <property type="component" value="Unassembled WGS sequence"/>
</dbReference>
<dbReference type="InterPro" id="IPR017871">
    <property type="entry name" value="ABC_transporter-like_CS"/>
</dbReference>
<dbReference type="RefSeq" id="WP_021320447.1">
    <property type="nucleotide sequence ID" value="NZ_JAUE01000021.1"/>
</dbReference>
<proteinExistence type="predicted"/>
<dbReference type="GO" id="GO:0016887">
    <property type="term" value="F:ATP hydrolysis activity"/>
    <property type="evidence" value="ECO:0007669"/>
    <property type="project" value="InterPro"/>
</dbReference>
<evidence type="ECO:0000313" key="5">
    <source>
        <dbReference type="Proteomes" id="UP000032278"/>
    </source>
</evidence>